<dbReference type="InterPro" id="IPR001841">
    <property type="entry name" value="Znf_RING"/>
</dbReference>
<reference evidence="8" key="1">
    <citation type="submission" date="2021-01" db="EMBL/GenBank/DDBJ databases">
        <authorList>
            <person name="Corre E."/>
            <person name="Pelletier E."/>
            <person name="Niang G."/>
            <person name="Scheremetjew M."/>
            <person name="Finn R."/>
            <person name="Kale V."/>
            <person name="Holt S."/>
            <person name="Cochrane G."/>
            <person name="Meng A."/>
            <person name="Brown T."/>
            <person name="Cohen L."/>
        </authorList>
    </citation>
    <scope>NUCLEOTIDE SEQUENCE</scope>
    <source>
        <strain evidence="8">MM31A-1</strain>
    </source>
</reference>
<dbReference type="SUPFAM" id="SSF57850">
    <property type="entry name" value="RING/U-box"/>
    <property type="match status" value="1"/>
</dbReference>
<name>A0A7S3PXL2_9STRA</name>
<evidence type="ECO:0000256" key="4">
    <source>
        <dbReference type="PROSITE-ProRule" id="PRU00723"/>
    </source>
</evidence>
<evidence type="ECO:0008006" key="9">
    <source>
        <dbReference type="Google" id="ProtNLM"/>
    </source>
</evidence>
<keyword evidence="2 4" id="KW-0863">Zinc-finger</keyword>
<feature type="compositionally biased region" description="Acidic residues" evidence="5">
    <location>
        <begin position="38"/>
        <end position="47"/>
    </location>
</feature>
<dbReference type="AlphaFoldDB" id="A0A7S3PXL2"/>
<feature type="compositionally biased region" description="Basic and acidic residues" evidence="5">
    <location>
        <begin position="95"/>
        <end position="105"/>
    </location>
</feature>
<dbReference type="InterPro" id="IPR017907">
    <property type="entry name" value="Znf_RING_CS"/>
</dbReference>
<dbReference type="PROSITE" id="PS50103">
    <property type="entry name" value="ZF_C3H1"/>
    <property type="match status" value="1"/>
</dbReference>
<dbReference type="PANTHER" id="PTHR12930:SF0">
    <property type="entry name" value="RING FINGER PROTEIN 113B"/>
    <property type="match status" value="1"/>
</dbReference>
<dbReference type="CDD" id="cd16539">
    <property type="entry name" value="RING-HC_RNF113A_B"/>
    <property type="match status" value="1"/>
</dbReference>
<feature type="domain" description="C3H1-type" evidence="7">
    <location>
        <begin position="154"/>
        <end position="182"/>
    </location>
</feature>
<feature type="compositionally biased region" description="Low complexity" evidence="5">
    <location>
        <begin position="225"/>
        <end position="235"/>
    </location>
</feature>
<dbReference type="SMART" id="SM00184">
    <property type="entry name" value="RING"/>
    <property type="match status" value="1"/>
</dbReference>
<dbReference type="Pfam" id="PF13923">
    <property type="entry name" value="zf-C3HC4_2"/>
    <property type="match status" value="1"/>
</dbReference>
<keyword evidence="1 4" id="KW-0479">Metal-binding</keyword>
<evidence type="ECO:0000313" key="8">
    <source>
        <dbReference type="EMBL" id="CAE0458436.1"/>
    </source>
</evidence>
<evidence type="ECO:0000259" key="6">
    <source>
        <dbReference type="PROSITE" id="PS50089"/>
    </source>
</evidence>
<dbReference type="InterPro" id="IPR013083">
    <property type="entry name" value="Znf_RING/FYVE/PHD"/>
</dbReference>
<dbReference type="GO" id="GO:0008270">
    <property type="term" value="F:zinc ion binding"/>
    <property type="evidence" value="ECO:0007669"/>
    <property type="project" value="UniProtKB-KW"/>
</dbReference>
<feature type="region of interest" description="Disordered" evidence="5">
    <location>
        <begin position="215"/>
        <end position="235"/>
    </location>
</feature>
<keyword evidence="3 4" id="KW-0862">Zinc</keyword>
<accession>A0A7S3PXL2</accession>
<dbReference type="Pfam" id="PF00642">
    <property type="entry name" value="zf-CCCH"/>
    <property type="match status" value="1"/>
</dbReference>
<evidence type="ECO:0000256" key="1">
    <source>
        <dbReference type="ARBA" id="ARBA00022723"/>
    </source>
</evidence>
<feature type="region of interest" description="Disordered" evidence="5">
    <location>
        <begin position="1"/>
        <end position="123"/>
    </location>
</feature>
<dbReference type="InterPro" id="IPR036855">
    <property type="entry name" value="Znf_CCCH_sf"/>
</dbReference>
<evidence type="ECO:0000256" key="2">
    <source>
        <dbReference type="ARBA" id="ARBA00022771"/>
    </source>
</evidence>
<evidence type="ECO:0000259" key="7">
    <source>
        <dbReference type="PROSITE" id="PS50103"/>
    </source>
</evidence>
<feature type="compositionally biased region" description="Basic and acidic residues" evidence="5">
    <location>
        <begin position="71"/>
        <end position="83"/>
    </location>
</feature>
<gene>
    <name evidence="8" type="ORF">CDEB00056_LOCUS3277</name>
</gene>
<feature type="zinc finger region" description="C3H1-type" evidence="4">
    <location>
        <begin position="154"/>
        <end position="182"/>
    </location>
</feature>
<dbReference type="InterPro" id="IPR039971">
    <property type="entry name" value="CWC24-like"/>
</dbReference>
<feature type="compositionally biased region" description="Acidic residues" evidence="5">
    <location>
        <begin position="110"/>
        <end position="119"/>
    </location>
</feature>
<evidence type="ECO:0000256" key="3">
    <source>
        <dbReference type="ARBA" id="ARBA00022833"/>
    </source>
</evidence>
<dbReference type="PROSITE" id="PS50089">
    <property type="entry name" value="ZF_RING_2"/>
    <property type="match status" value="1"/>
</dbReference>
<evidence type="ECO:0000256" key="5">
    <source>
        <dbReference type="SAM" id="MobiDB-lite"/>
    </source>
</evidence>
<feature type="compositionally biased region" description="Low complexity" evidence="5">
    <location>
        <begin position="20"/>
        <end position="30"/>
    </location>
</feature>
<dbReference type="Gene3D" id="3.30.40.10">
    <property type="entry name" value="Zinc/RING finger domain, C3HC4 (zinc finger)"/>
    <property type="match status" value="1"/>
</dbReference>
<feature type="domain" description="RING-type" evidence="6">
    <location>
        <begin position="246"/>
        <end position="286"/>
    </location>
</feature>
<protein>
    <recommendedName>
        <fullName evidence="9">RING-type E3 ubiquitin transferase</fullName>
    </recommendedName>
</protein>
<organism evidence="8">
    <name type="scientific">Chaetoceros debilis</name>
    <dbReference type="NCBI Taxonomy" id="122233"/>
    <lineage>
        <taxon>Eukaryota</taxon>
        <taxon>Sar</taxon>
        <taxon>Stramenopiles</taxon>
        <taxon>Ochrophyta</taxon>
        <taxon>Bacillariophyta</taxon>
        <taxon>Coscinodiscophyceae</taxon>
        <taxon>Chaetocerotophycidae</taxon>
        <taxon>Chaetocerotales</taxon>
        <taxon>Chaetocerotaceae</taxon>
        <taxon>Chaetoceros</taxon>
    </lineage>
</organism>
<dbReference type="SMART" id="SM00356">
    <property type="entry name" value="ZnF_C3H1"/>
    <property type="match status" value="1"/>
</dbReference>
<dbReference type="GO" id="GO:0034247">
    <property type="term" value="P:snoRNA splicing"/>
    <property type="evidence" value="ECO:0007669"/>
    <property type="project" value="TreeGrafter"/>
</dbReference>
<dbReference type="GO" id="GO:0005684">
    <property type="term" value="C:U2-type spliceosomal complex"/>
    <property type="evidence" value="ECO:0007669"/>
    <property type="project" value="TreeGrafter"/>
</dbReference>
<feature type="compositionally biased region" description="Basic residues" evidence="5">
    <location>
        <begin position="1"/>
        <end position="17"/>
    </location>
</feature>
<dbReference type="InterPro" id="IPR000571">
    <property type="entry name" value="Znf_CCCH"/>
</dbReference>
<dbReference type="SUPFAM" id="SSF90229">
    <property type="entry name" value="CCCH zinc finger"/>
    <property type="match status" value="1"/>
</dbReference>
<dbReference type="PROSITE" id="PS00518">
    <property type="entry name" value="ZF_RING_1"/>
    <property type="match status" value="1"/>
</dbReference>
<dbReference type="PANTHER" id="PTHR12930">
    <property type="entry name" value="ZINC FINGER PROTEIN 183"/>
    <property type="match status" value="1"/>
</dbReference>
<sequence>MFKKRKNPKAKFRSKKRSAGDSSIASGASSKKFRSNDENDSDNDGAADEGATLLEQYKAERKQLKNTGTSKKKDVMHQFKTSEEGPSAAELATRGAEHHPEEKDVSIANEGDESGEGADEGGQKLYKGTKEVRNKFLAGPLKAPTFVRTTTRFDYQPDICKDYKETGFCGFGDTCIYLHDRGNTLSGWQLEEEYERKRKEAQDAKEQEMDNFCRQVRNGPSGEVSSGNTSSSASATATDDGLPFACHLCRNPFTDPIVTKCNHYFCQKCIMGYLKEEDTMSCPICSKDTYGVFNHPTKLVSKKRRLVGSNATWAEFAGKSQG</sequence>
<proteinExistence type="predicted"/>
<dbReference type="EMBL" id="HBIO01004747">
    <property type="protein sequence ID" value="CAE0458436.1"/>
    <property type="molecule type" value="Transcribed_RNA"/>
</dbReference>